<dbReference type="Pfam" id="PF02085">
    <property type="entry name" value="Cytochrom_CIII"/>
    <property type="match status" value="1"/>
</dbReference>
<keyword evidence="5" id="KW-0408">Iron</keyword>
<organism evidence="7 8">
    <name type="scientific">Benzoatithermus flavus</name>
    <dbReference type="NCBI Taxonomy" id="3108223"/>
    <lineage>
        <taxon>Bacteria</taxon>
        <taxon>Pseudomonadati</taxon>
        <taxon>Pseudomonadota</taxon>
        <taxon>Alphaproteobacteria</taxon>
        <taxon>Geminicoccales</taxon>
        <taxon>Geminicoccaceae</taxon>
        <taxon>Benzoatithermus</taxon>
    </lineage>
</organism>
<gene>
    <name evidence="7" type="ORF">U1T56_09940</name>
</gene>
<evidence type="ECO:0000259" key="6">
    <source>
        <dbReference type="Pfam" id="PF02085"/>
    </source>
</evidence>
<evidence type="ECO:0000256" key="4">
    <source>
        <dbReference type="ARBA" id="ARBA00022982"/>
    </source>
</evidence>
<keyword evidence="4" id="KW-0249">Electron transport</keyword>
<dbReference type="InterPro" id="IPR036280">
    <property type="entry name" value="Multihaem_cyt_sf"/>
</dbReference>
<keyword evidence="1" id="KW-0813">Transport</keyword>
<keyword evidence="3" id="KW-0479">Metal-binding</keyword>
<dbReference type="Gene3D" id="3.90.10.10">
    <property type="entry name" value="Cytochrome C3"/>
    <property type="match status" value="1"/>
</dbReference>
<keyword evidence="2" id="KW-0349">Heme</keyword>
<proteinExistence type="predicted"/>
<reference evidence="7 8" key="1">
    <citation type="submission" date="2024-01" db="EMBL/GenBank/DDBJ databases">
        <title>Multi-omics insights into the function and evolution of sodium benzoate biodegradation pathways in Benzoatithermus flavus gen. nov., sp. nov. from hot spring.</title>
        <authorList>
            <person name="Hu C.-J."/>
            <person name="Li W.-J."/>
        </authorList>
    </citation>
    <scope>NUCLEOTIDE SEQUENCE [LARGE SCALE GENOMIC DNA]</scope>
    <source>
        <strain evidence="7 8">SYSU G07066</strain>
    </source>
</reference>
<sequence length="131" mass="14509">MRALSIPFRVALLASAGLVTAGVLWLGSGLRLERIAERPLLPTRFDHKFHTGVNCTTCHHNFRERGLGTKPCLACHKAWGTTEARRIDTVFHAFCTDCHRREQATGAKAGPVKACVACHVARARPVRLQER</sequence>
<protein>
    <submittedName>
        <fullName evidence="7">Cytochrome c3 family protein</fullName>
    </submittedName>
</protein>
<dbReference type="CDD" id="cd08168">
    <property type="entry name" value="Cytochrom_C3"/>
    <property type="match status" value="1"/>
</dbReference>
<dbReference type="Proteomes" id="UP001375743">
    <property type="component" value="Unassembled WGS sequence"/>
</dbReference>
<accession>A0ABU8XQM7</accession>
<dbReference type="SUPFAM" id="SSF48695">
    <property type="entry name" value="Multiheme cytochromes"/>
    <property type="match status" value="1"/>
</dbReference>
<keyword evidence="8" id="KW-1185">Reference proteome</keyword>
<evidence type="ECO:0000256" key="1">
    <source>
        <dbReference type="ARBA" id="ARBA00022448"/>
    </source>
</evidence>
<dbReference type="EMBL" id="JBBLZC010000008">
    <property type="protein sequence ID" value="MEK0083472.1"/>
    <property type="molecule type" value="Genomic_DNA"/>
</dbReference>
<feature type="domain" description="Class III cytochrome C" evidence="6">
    <location>
        <begin position="42"/>
        <end position="119"/>
    </location>
</feature>
<evidence type="ECO:0000256" key="2">
    <source>
        <dbReference type="ARBA" id="ARBA00022617"/>
    </source>
</evidence>
<evidence type="ECO:0000256" key="3">
    <source>
        <dbReference type="ARBA" id="ARBA00022723"/>
    </source>
</evidence>
<evidence type="ECO:0000256" key="5">
    <source>
        <dbReference type="ARBA" id="ARBA00023004"/>
    </source>
</evidence>
<dbReference type="InterPro" id="IPR020942">
    <property type="entry name" value="Cyt_c_III_dom"/>
</dbReference>
<evidence type="ECO:0000313" key="8">
    <source>
        <dbReference type="Proteomes" id="UP001375743"/>
    </source>
</evidence>
<dbReference type="RefSeq" id="WP_418159320.1">
    <property type="nucleotide sequence ID" value="NZ_JBBLZC010000008.1"/>
</dbReference>
<name>A0ABU8XQM7_9PROT</name>
<comment type="caution">
    <text evidence="7">The sequence shown here is derived from an EMBL/GenBank/DDBJ whole genome shotgun (WGS) entry which is preliminary data.</text>
</comment>
<evidence type="ECO:0000313" key="7">
    <source>
        <dbReference type="EMBL" id="MEK0083472.1"/>
    </source>
</evidence>